<dbReference type="EMBL" id="CP001348">
    <property type="protein sequence ID" value="ACL74451.1"/>
    <property type="molecule type" value="Genomic_DNA"/>
</dbReference>
<accession>B8I497</accession>
<reference evidence="1 2" key="1">
    <citation type="submission" date="2009-01" db="EMBL/GenBank/DDBJ databases">
        <title>Complete sequence of Clostridium cellulolyticum H10.</title>
        <authorList>
            <consortium name="US DOE Joint Genome Institute"/>
            <person name="Lucas S."/>
            <person name="Copeland A."/>
            <person name="Lapidus A."/>
            <person name="Glavina del Rio T."/>
            <person name="Dalin E."/>
            <person name="Tice H."/>
            <person name="Bruce D."/>
            <person name="Goodwin L."/>
            <person name="Pitluck S."/>
            <person name="Chertkov O."/>
            <person name="Saunders E."/>
            <person name="Brettin T."/>
            <person name="Detter J.C."/>
            <person name="Han C."/>
            <person name="Larimer F."/>
            <person name="Land M."/>
            <person name="Hauser L."/>
            <person name="Kyrpides N."/>
            <person name="Ivanova N."/>
            <person name="Zhou J."/>
            <person name="Richardson P."/>
        </authorList>
    </citation>
    <scope>NUCLEOTIDE SEQUENCE [LARGE SCALE GENOMIC DNA]</scope>
    <source>
        <strain evidence="2">ATCC 35319 / DSM 5812 / JCM 6584 / H10</strain>
    </source>
</reference>
<evidence type="ECO:0000313" key="2">
    <source>
        <dbReference type="Proteomes" id="UP000001349"/>
    </source>
</evidence>
<dbReference type="RefSeq" id="WP_012634517.1">
    <property type="nucleotide sequence ID" value="NC_011898.1"/>
</dbReference>
<proteinExistence type="predicted"/>
<dbReference type="HOGENOM" id="CLU_985905_0_0_9"/>
<keyword evidence="2" id="KW-1185">Reference proteome</keyword>
<dbReference type="AlphaFoldDB" id="B8I497"/>
<evidence type="ECO:0000313" key="1">
    <source>
        <dbReference type="EMBL" id="ACL74451.1"/>
    </source>
</evidence>
<protein>
    <submittedName>
        <fullName evidence="1">Uncharacterized protein</fullName>
    </submittedName>
</protein>
<organism evidence="1 2">
    <name type="scientific">Ruminiclostridium cellulolyticum (strain ATCC 35319 / DSM 5812 / JCM 6584 / H10)</name>
    <name type="common">Clostridium cellulolyticum</name>
    <dbReference type="NCBI Taxonomy" id="394503"/>
    <lineage>
        <taxon>Bacteria</taxon>
        <taxon>Bacillati</taxon>
        <taxon>Bacillota</taxon>
        <taxon>Clostridia</taxon>
        <taxon>Eubacteriales</taxon>
        <taxon>Oscillospiraceae</taxon>
        <taxon>Ruminiclostridium</taxon>
    </lineage>
</organism>
<sequence length="282" mass="31898">MAFYNRDSRISESDPDAELKGFSGGGVFALLQNTIFLCGIYPGVPSDAVHYRDFNVLSLQAFQETCASNFLPIPDFQPLIPDSLRKHLFVCQSEIDVGHILKDYLQDVSRCNFSGLICSSCGHCNPCEYGEHFYLCDRFQQQLLKSSALLSHHNDGFDEHEALKVKKGEDYHEVHIICSDVRPTHVSGLIRAIKQDYLGRNILPENSLILWASKERCKQSLSNCTRAEYQNIISDIARAYPNPSDFSDVNEAPEQLAIMNIPYILDEMETNSNAFADFVNRM</sequence>
<gene>
    <name evidence="1" type="ordered locus">Ccel_0063</name>
</gene>
<dbReference type="Proteomes" id="UP000001349">
    <property type="component" value="Chromosome"/>
</dbReference>
<dbReference type="STRING" id="394503.Ccel_0063"/>
<dbReference type="KEGG" id="cce:Ccel_0063"/>
<name>B8I497_RUMCH</name>